<dbReference type="EC" id="5.4.2.11" evidence="2"/>
<dbReference type="RefSeq" id="WP_173865593.1">
    <property type="nucleotide sequence ID" value="NZ_JAAWUU010000003.1"/>
</dbReference>
<dbReference type="SMART" id="SM00855">
    <property type="entry name" value="PGAM"/>
    <property type="match status" value="1"/>
</dbReference>
<evidence type="ECO:0000313" key="5">
    <source>
        <dbReference type="EMBL" id="NSG28998.1"/>
    </source>
</evidence>
<keyword evidence="6" id="KW-1185">Reference proteome</keyword>
<proteinExistence type="inferred from homology"/>
<name>A0ABX2GUB2_9FIRM</name>
<dbReference type="Proteomes" id="UP000821846">
    <property type="component" value="Unassembled WGS sequence"/>
</dbReference>
<evidence type="ECO:0000256" key="1">
    <source>
        <dbReference type="ARBA" id="ARBA00006717"/>
    </source>
</evidence>
<evidence type="ECO:0000313" key="6">
    <source>
        <dbReference type="Proteomes" id="UP000821846"/>
    </source>
</evidence>
<dbReference type="Gene3D" id="3.40.50.1240">
    <property type="entry name" value="Phosphoglycerate mutase-like"/>
    <property type="match status" value="1"/>
</dbReference>
<comment type="similarity">
    <text evidence="1">Belongs to the phosphoglycerate mutase family. BPG-dependent PGAM subfamily.</text>
</comment>
<dbReference type="Pfam" id="PF00300">
    <property type="entry name" value="His_Phos_1"/>
    <property type="match status" value="1"/>
</dbReference>
<organism evidence="5 6">
    <name type="scientific">Faecalicatena fissicatena</name>
    <dbReference type="NCBI Taxonomy" id="290055"/>
    <lineage>
        <taxon>Bacteria</taxon>
        <taxon>Bacillati</taxon>
        <taxon>Bacillota</taxon>
        <taxon>Clostridia</taxon>
        <taxon>Lachnospirales</taxon>
        <taxon>Lachnospiraceae</taxon>
        <taxon>Faecalicatena</taxon>
    </lineage>
</organism>
<gene>
    <name evidence="5" type="ORF">HFM93_01655</name>
</gene>
<dbReference type="InterPro" id="IPR029033">
    <property type="entry name" value="His_PPase_superfam"/>
</dbReference>
<dbReference type="PIRSF" id="PIRSF000709">
    <property type="entry name" value="6PFK_2-Ptase"/>
    <property type="match status" value="1"/>
</dbReference>
<reference evidence="5 6" key="1">
    <citation type="journal article" date="2020" name="Cell Host Microbe">
        <title>Functional and Genomic Variation between Human-Derived Isolates of Lachnospiraceae Reveals Inter- and Intra-Species Diversity.</title>
        <authorList>
            <person name="Sorbara M.T."/>
            <person name="Littmann E.R."/>
            <person name="Fontana E."/>
            <person name="Moody T.U."/>
            <person name="Kohout C.E."/>
            <person name="Gjonbalaj M."/>
            <person name="Eaton V."/>
            <person name="Seok R."/>
            <person name="Leiner I.M."/>
            <person name="Pamer E.G."/>
        </authorList>
    </citation>
    <scope>NUCLEOTIDE SEQUENCE [LARGE SCALE GENOMIC DNA]</scope>
    <source>
        <strain evidence="5 6">MSK.14.16</strain>
    </source>
</reference>
<dbReference type="PROSITE" id="PS00175">
    <property type="entry name" value="PG_MUTASE"/>
    <property type="match status" value="1"/>
</dbReference>
<dbReference type="EMBL" id="JAAWUZ010000003">
    <property type="protein sequence ID" value="NSG28998.1"/>
    <property type="molecule type" value="Genomic_DNA"/>
</dbReference>
<dbReference type="InterPro" id="IPR005952">
    <property type="entry name" value="Phosphogly_mut1"/>
</dbReference>
<accession>A0ABX2GUB2</accession>
<dbReference type="InterPro" id="IPR013078">
    <property type="entry name" value="His_Pase_superF_clade-1"/>
</dbReference>
<dbReference type="InterPro" id="IPR001345">
    <property type="entry name" value="PG/BPGM_mutase_AS"/>
</dbReference>
<dbReference type="PANTHER" id="PTHR11931">
    <property type="entry name" value="PHOSPHOGLYCERATE MUTASE"/>
    <property type="match status" value="1"/>
</dbReference>
<dbReference type="CDD" id="cd07067">
    <property type="entry name" value="HP_PGM_like"/>
    <property type="match status" value="1"/>
</dbReference>
<evidence type="ECO:0000256" key="4">
    <source>
        <dbReference type="ARBA" id="ARBA00023235"/>
    </source>
</evidence>
<evidence type="ECO:0000256" key="2">
    <source>
        <dbReference type="ARBA" id="ARBA00012028"/>
    </source>
</evidence>
<keyword evidence="3" id="KW-0324">Glycolysis</keyword>
<comment type="caution">
    <text evidence="5">The sequence shown here is derived from an EMBL/GenBank/DDBJ whole genome shotgun (WGS) entry which is preliminary data.</text>
</comment>
<dbReference type="SUPFAM" id="SSF53254">
    <property type="entry name" value="Phosphoglycerate mutase-like"/>
    <property type="match status" value="1"/>
</dbReference>
<keyword evidence="4" id="KW-0413">Isomerase</keyword>
<sequence>MKMYIIRHGQTPWNARKCLQGRSDVDLNENGIYLAELTGKALCDVTFDMAFTSPLIRAKHTAQCILAGREVPIIEDERLIEISFGIYEGCCYAEENRQVPQQWIENFFHAPQDYVAAPGGESLDDVEKRTRDFMEDICSRKELQDKTILVSTHGCALRGLLNSIRESNREDYWHGGVSKNCAVSIVTCNRGEKPVLVEENHIYY</sequence>
<protein>
    <recommendedName>
        <fullName evidence="2">phosphoglycerate mutase (2,3-diphosphoglycerate-dependent)</fullName>
        <ecNumber evidence="2">5.4.2.11</ecNumber>
    </recommendedName>
</protein>
<evidence type="ECO:0000256" key="3">
    <source>
        <dbReference type="ARBA" id="ARBA00023152"/>
    </source>
</evidence>